<dbReference type="EMBL" id="VEVQ02000020">
    <property type="protein sequence ID" value="NHN27954.1"/>
    <property type="molecule type" value="Genomic_DNA"/>
</dbReference>
<evidence type="ECO:0008006" key="3">
    <source>
        <dbReference type="Google" id="ProtNLM"/>
    </source>
</evidence>
<evidence type="ECO:0000313" key="1">
    <source>
        <dbReference type="EMBL" id="NHN27954.1"/>
    </source>
</evidence>
<proteinExistence type="predicted"/>
<gene>
    <name evidence="1" type="ORF">FIA58_019930</name>
</gene>
<accession>A0ABX0J1V5</accession>
<organism evidence="1 2">
    <name type="scientific">Flavobacterium jejuense</name>
    <dbReference type="NCBI Taxonomy" id="1544455"/>
    <lineage>
        <taxon>Bacteria</taxon>
        <taxon>Pseudomonadati</taxon>
        <taxon>Bacteroidota</taxon>
        <taxon>Flavobacteriia</taxon>
        <taxon>Flavobacteriales</taxon>
        <taxon>Flavobacteriaceae</taxon>
        <taxon>Flavobacterium</taxon>
    </lineage>
</organism>
<dbReference type="RefSeq" id="WP_140964460.1">
    <property type="nucleotide sequence ID" value="NZ_VEVQ02000020.1"/>
</dbReference>
<evidence type="ECO:0000313" key="2">
    <source>
        <dbReference type="Proteomes" id="UP000817854"/>
    </source>
</evidence>
<reference evidence="1 2" key="2">
    <citation type="submission" date="2019-05" db="EMBL/GenBank/DDBJ databases">
        <authorList>
            <person name="Lianzixin W."/>
        </authorList>
    </citation>
    <scope>NUCLEOTIDE SEQUENCE [LARGE SCALE GENOMIC DNA]</scope>
    <source>
        <strain evidence="1 2">EC11</strain>
    </source>
</reference>
<dbReference type="Gene3D" id="2.180.10.10">
    <property type="entry name" value="RHS repeat-associated core"/>
    <property type="match status" value="1"/>
</dbReference>
<reference evidence="1 2" key="3">
    <citation type="submission" date="2020-02" db="EMBL/GenBank/DDBJ databases">
        <title>Flavobacterium profundi sp. nov., isolated from a deep-sea seamount.</title>
        <authorList>
            <person name="Zhang D.-C."/>
        </authorList>
    </citation>
    <scope>NUCLEOTIDE SEQUENCE [LARGE SCALE GENOMIC DNA]</scope>
    <source>
        <strain evidence="1 2">EC11</strain>
    </source>
</reference>
<dbReference type="InterPro" id="IPR022385">
    <property type="entry name" value="Rhs_assc_core"/>
</dbReference>
<name>A0ABX0J1V5_9FLAO</name>
<sequence length="208" mass="23089">MTLPGRTHSNTAYRYGFQGQEKDDELKGEGNSLNYTFRMHDPRVGRFLSLDPVFREYPGISAYSFAANRPIDGIDLNGLSWTPVIDKDGNVTGFKWVDDAPDPANQIYKYAVYVNDPGTFNPENPTKNRKQIGTATITTYGLTETDIKEFKGTSYPADIKNLPTSKPGMYTAVLGMHKGQYPALRVLDGGRVPTMNDFNPAKPNNPKG</sequence>
<dbReference type="Proteomes" id="UP000817854">
    <property type="component" value="Unassembled WGS sequence"/>
</dbReference>
<protein>
    <recommendedName>
        <fullName evidence="3">RHS repeat-associated core domain-containing protein</fullName>
    </recommendedName>
</protein>
<reference evidence="2" key="1">
    <citation type="submission" date="2019-05" db="EMBL/GenBank/DDBJ databases">
        <title>Flavobacterium profundi sp. nov., isolated from a deep-sea seamount.</title>
        <authorList>
            <person name="Zhang D.-C."/>
        </authorList>
    </citation>
    <scope>NUCLEOTIDE SEQUENCE [LARGE SCALE GENOMIC DNA]</scope>
    <source>
        <strain evidence="2">EC11</strain>
    </source>
</reference>
<dbReference type="NCBIfam" id="TIGR03696">
    <property type="entry name" value="Rhs_assc_core"/>
    <property type="match status" value="1"/>
</dbReference>
<keyword evidence="2" id="KW-1185">Reference proteome</keyword>
<comment type="caution">
    <text evidence="1">The sequence shown here is derived from an EMBL/GenBank/DDBJ whole genome shotgun (WGS) entry which is preliminary data.</text>
</comment>